<protein>
    <submittedName>
        <fullName evidence="2">Uncharacterized protein</fullName>
    </submittedName>
</protein>
<reference evidence="2 3" key="1">
    <citation type="submission" date="2019-12" db="EMBL/GenBank/DDBJ databases">
        <authorList>
            <person name="Zhao J."/>
        </authorList>
    </citation>
    <scope>NUCLEOTIDE SEQUENCE [LARGE SCALE GENOMIC DNA]</scope>
    <source>
        <strain evidence="2 3">S-15</strain>
    </source>
</reference>
<accession>A0A6N9NK76</accession>
<dbReference type="EMBL" id="WWNE01000007">
    <property type="protein sequence ID" value="NBG66259.1"/>
    <property type="molecule type" value="Genomic_DNA"/>
</dbReference>
<feature type="transmembrane region" description="Helical" evidence="1">
    <location>
        <begin position="76"/>
        <end position="96"/>
    </location>
</feature>
<feature type="transmembrane region" description="Helical" evidence="1">
    <location>
        <begin position="48"/>
        <end position="69"/>
    </location>
</feature>
<evidence type="ECO:0000256" key="1">
    <source>
        <dbReference type="SAM" id="Phobius"/>
    </source>
</evidence>
<name>A0A6N9NK76_9FLAO</name>
<proteinExistence type="predicted"/>
<gene>
    <name evidence="2" type="ORF">GQN54_09035</name>
</gene>
<evidence type="ECO:0000313" key="3">
    <source>
        <dbReference type="Proteomes" id="UP000470771"/>
    </source>
</evidence>
<organism evidence="2 3">
    <name type="scientific">Acidiluteibacter ferrifornacis</name>
    <dbReference type="NCBI Taxonomy" id="2692424"/>
    <lineage>
        <taxon>Bacteria</taxon>
        <taxon>Pseudomonadati</taxon>
        <taxon>Bacteroidota</taxon>
        <taxon>Flavobacteriia</taxon>
        <taxon>Flavobacteriales</taxon>
        <taxon>Cryomorphaceae</taxon>
        <taxon>Acidiluteibacter</taxon>
    </lineage>
</organism>
<dbReference type="Proteomes" id="UP000470771">
    <property type="component" value="Unassembled WGS sequence"/>
</dbReference>
<keyword evidence="1" id="KW-0472">Membrane</keyword>
<comment type="caution">
    <text evidence="2">The sequence shown here is derived from an EMBL/GenBank/DDBJ whole genome shotgun (WGS) entry which is preliminary data.</text>
</comment>
<dbReference type="RefSeq" id="WP_160633218.1">
    <property type="nucleotide sequence ID" value="NZ_WWNE01000007.1"/>
</dbReference>
<feature type="transmembrane region" description="Helical" evidence="1">
    <location>
        <begin position="7"/>
        <end position="28"/>
    </location>
</feature>
<keyword evidence="1" id="KW-1133">Transmembrane helix</keyword>
<evidence type="ECO:0000313" key="2">
    <source>
        <dbReference type="EMBL" id="NBG66259.1"/>
    </source>
</evidence>
<sequence length="100" mass="11282">MRDKLDTILFGIIVGLILPLLVLGGFYLSTYAYLQVPDFLRKLAFAETMVKILSLCAISNMGIFFLFYYKEMDKAARGVVFSTFLYAFGVVVYKLVNGTL</sequence>
<dbReference type="AlphaFoldDB" id="A0A6N9NK76"/>
<keyword evidence="3" id="KW-1185">Reference proteome</keyword>
<keyword evidence="1" id="KW-0812">Transmembrane</keyword>